<dbReference type="PANTHER" id="PTHR10996">
    <property type="entry name" value="2-HYDROXYACID DEHYDROGENASE-RELATED"/>
    <property type="match status" value="1"/>
</dbReference>
<dbReference type="GO" id="GO:0051287">
    <property type="term" value="F:NAD binding"/>
    <property type="evidence" value="ECO:0007669"/>
    <property type="project" value="InterPro"/>
</dbReference>
<evidence type="ECO:0000256" key="1">
    <source>
        <dbReference type="ARBA" id="ARBA00023002"/>
    </source>
</evidence>
<name>A0A2I2G424_9EURO</name>
<dbReference type="EMBL" id="MSFO01000005">
    <property type="protein sequence ID" value="PLB47636.1"/>
    <property type="molecule type" value="Genomic_DNA"/>
</dbReference>
<dbReference type="AlphaFoldDB" id="A0A2I2G424"/>
<dbReference type="InterPro" id="IPR006140">
    <property type="entry name" value="D-isomer_DH_NAD-bd"/>
</dbReference>
<dbReference type="Proteomes" id="UP000234275">
    <property type="component" value="Unassembled WGS sequence"/>
</dbReference>
<dbReference type="GO" id="GO:0030267">
    <property type="term" value="F:glyoxylate reductase (NADPH) activity"/>
    <property type="evidence" value="ECO:0007669"/>
    <property type="project" value="TreeGrafter"/>
</dbReference>
<dbReference type="VEuPathDB" id="FungiDB:P170DRAFT_476318"/>
<evidence type="ECO:0000313" key="4">
    <source>
        <dbReference type="Proteomes" id="UP000234275"/>
    </source>
</evidence>
<sequence length="347" mass="39003">MDDDRDIILYLGDPICYNTELYAKLEKEFIILRPSKKERERDEFIKALKEKRWCEFSAILRPFCDSGWEMGKWNTALIHLLPDRCSAFASAGSGNEGIDLKVMKMQGIEYYNGAAAASEATGDMAIFHIIPVFRNMQWSIEGALSIDPNRWKDAHRNAARTAYNPSGKALGIIGLGQVGSTIARKAFGCFGMKIYYHDIKRKRKNEEEALKVEFCERLEGMLEIVDCVVVATPVLPTPIITKATLWRFKKGSRLVNIAHGSSVDEEALVGALETGHLSAAGLDVQEKEPYVHPKLAVMRNVTLTSHTAEGTIDTEIAFETLAMENIRQHFLAPSDFQSLCQKYPMRH</sequence>
<evidence type="ECO:0000313" key="3">
    <source>
        <dbReference type="EMBL" id="PLB47636.1"/>
    </source>
</evidence>
<dbReference type="PANTHER" id="PTHR10996:SF281">
    <property type="entry name" value="D-ISOMER SPECIFIC 2-HYDROXYACID DEHYDROGENASE NAD-BINDING DOMAIN-CONTAINING PROTEIN-RELATED"/>
    <property type="match status" value="1"/>
</dbReference>
<evidence type="ECO:0000259" key="2">
    <source>
        <dbReference type="Pfam" id="PF02826"/>
    </source>
</evidence>
<protein>
    <submittedName>
        <fullName evidence="3">Putative D-mandelate dehydrogenase</fullName>
    </submittedName>
</protein>
<dbReference type="STRING" id="1392250.A0A2I2G424"/>
<dbReference type="InterPro" id="IPR036291">
    <property type="entry name" value="NAD(P)-bd_dom_sf"/>
</dbReference>
<dbReference type="RefSeq" id="XP_024702938.1">
    <property type="nucleotide sequence ID" value="XM_024853337.1"/>
</dbReference>
<dbReference type="Gene3D" id="3.40.50.720">
    <property type="entry name" value="NAD(P)-binding Rossmann-like Domain"/>
    <property type="match status" value="2"/>
</dbReference>
<dbReference type="SUPFAM" id="SSF52283">
    <property type="entry name" value="Formate/glycerate dehydrogenase catalytic domain-like"/>
    <property type="match status" value="1"/>
</dbReference>
<dbReference type="PROSITE" id="PS00065">
    <property type="entry name" value="D_2_HYDROXYACID_DH_1"/>
    <property type="match status" value="1"/>
</dbReference>
<dbReference type="SUPFAM" id="SSF51735">
    <property type="entry name" value="NAD(P)-binding Rossmann-fold domains"/>
    <property type="match status" value="1"/>
</dbReference>
<organism evidence="3 4">
    <name type="scientific">Aspergillus steynii IBT 23096</name>
    <dbReference type="NCBI Taxonomy" id="1392250"/>
    <lineage>
        <taxon>Eukaryota</taxon>
        <taxon>Fungi</taxon>
        <taxon>Dikarya</taxon>
        <taxon>Ascomycota</taxon>
        <taxon>Pezizomycotina</taxon>
        <taxon>Eurotiomycetes</taxon>
        <taxon>Eurotiomycetidae</taxon>
        <taxon>Eurotiales</taxon>
        <taxon>Aspergillaceae</taxon>
        <taxon>Aspergillus</taxon>
        <taxon>Aspergillus subgen. Circumdati</taxon>
    </lineage>
</organism>
<feature type="domain" description="D-isomer specific 2-hydroxyacid dehydrogenase NAD-binding" evidence="2">
    <location>
        <begin position="149"/>
        <end position="308"/>
    </location>
</feature>
<reference evidence="3 4" key="1">
    <citation type="submission" date="2016-12" db="EMBL/GenBank/DDBJ databases">
        <title>The genomes of Aspergillus section Nigri reveals drivers in fungal speciation.</title>
        <authorList>
            <consortium name="DOE Joint Genome Institute"/>
            <person name="Vesth T.C."/>
            <person name="Nybo J."/>
            <person name="Theobald S."/>
            <person name="Brandl J."/>
            <person name="Frisvad J.C."/>
            <person name="Nielsen K.F."/>
            <person name="Lyhne E.K."/>
            <person name="Kogle M.E."/>
            <person name="Kuo A."/>
            <person name="Riley R."/>
            <person name="Clum A."/>
            <person name="Nolan M."/>
            <person name="Lipzen A."/>
            <person name="Salamov A."/>
            <person name="Henrissat B."/>
            <person name="Wiebenga A."/>
            <person name="De Vries R.P."/>
            <person name="Grigoriev I.V."/>
            <person name="Mortensen U.H."/>
            <person name="Andersen M.R."/>
            <person name="Baker S.E."/>
        </authorList>
    </citation>
    <scope>NUCLEOTIDE SEQUENCE [LARGE SCALE GENOMIC DNA]</scope>
    <source>
        <strain evidence="3 4">IBT 23096</strain>
    </source>
</reference>
<keyword evidence="1" id="KW-0560">Oxidoreductase</keyword>
<dbReference type="GO" id="GO:0005829">
    <property type="term" value="C:cytosol"/>
    <property type="evidence" value="ECO:0007669"/>
    <property type="project" value="TreeGrafter"/>
</dbReference>
<dbReference type="InterPro" id="IPR029752">
    <property type="entry name" value="D-isomer_DH_CS1"/>
</dbReference>
<comment type="caution">
    <text evidence="3">The sequence shown here is derived from an EMBL/GenBank/DDBJ whole genome shotgun (WGS) entry which is preliminary data.</text>
</comment>
<keyword evidence="4" id="KW-1185">Reference proteome</keyword>
<gene>
    <name evidence="3" type="ORF">P170DRAFT_476318</name>
</gene>
<dbReference type="GO" id="GO:0016618">
    <property type="term" value="F:hydroxypyruvate reductase [NAD(P)H] activity"/>
    <property type="evidence" value="ECO:0007669"/>
    <property type="project" value="TreeGrafter"/>
</dbReference>
<dbReference type="CDD" id="cd12168">
    <property type="entry name" value="Mand_dh_like"/>
    <property type="match status" value="1"/>
</dbReference>
<dbReference type="InterPro" id="IPR050223">
    <property type="entry name" value="D-isomer_2-hydroxyacid_DH"/>
</dbReference>
<dbReference type="Pfam" id="PF02826">
    <property type="entry name" value="2-Hacid_dh_C"/>
    <property type="match status" value="1"/>
</dbReference>
<accession>A0A2I2G424</accession>
<proteinExistence type="predicted"/>
<dbReference type="GeneID" id="36561035"/>
<dbReference type="OrthoDB" id="9991913at2759"/>